<sequence>MNVLNTFEQTPGSKKIKPLSDEETEIATQSLCKDLFPKVNRKIVDPYKAGEPKFALFSFIDAPDEQLNAFLKRIECELCPDSLEELQKIRERPGVIRGVAKIRGAYMTQNEANDRAEEIIQDIDSMHSIFTCLIGHPFPLISQGMAEEINEVELKNQVEKTVKQNEKEQKRKEQRQIDEIMRRQEELEAESEKPHEYDIEDYLTDKIKLGNLRAMLDKNSSNKTEFSIKEERSRNFLITKQRERPDFEENYFDLFQKVATPNMKSETLMNYLQKPLNDVDEEDCLIVEYVAAVIVFLELYRKSTA</sequence>
<reference evidence="2" key="1">
    <citation type="journal article" date="2017" name="Arch. Virol.">
        <title>Complete genome sequence of shrimp hemocyte iridescent virus (SHIV) isolated from white leg shrimp, Litopenaeus vannamei.</title>
        <authorList>
            <person name="Qiu L."/>
            <person name="Chen M.M."/>
            <person name="Wang R.Y."/>
            <person name="Wan X.Y."/>
            <person name="Li C."/>
            <person name="Zhang Q.L."/>
            <person name="Dong X."/>
            <person name="Yang B."/>
            <person name="Xiang J.H."/>
            <person name="Huang J."/>
        </authorList>
    </citation>
    <scope>NUCLEOTIDE SEQUENCE [LARGE SCALE GENOMIC DNA]</scope>
    <source>
        <strain evidence="2">20141215</strain>
    </source>
</reference>
<evidence type="ECO:0000313" key="3">
    <source>
        <dbReference type="Proteomes" id="UP000297192"/>
    </source>
</evidence>
<dbReference type="Proteomes" id="UP000297192">
    <property type="component" value="Segment"/>
</dbReference>
<name>A0A291B0Y4_9VIRU</name>
<organism evidence="2">
    <name type="scientific">Shrimp hemocyte iridescent virus</name>
    <dbReference type="NCBI Taxonomy" id="2039780"/>
    <lineage>
        <taxon>Viruses</taxon>
        <taxon>Varidnaviria</taxon>
        <taxon>Bamfordvirae</taxon>
        <taxon>Nucleocytoviricota</taxon>
        <taxon>Megaviricetes</taxon>
        <taxon>Pimascovirales</taxon>
        <taxon>Pimascovirales incertae sedis</taxon>
        <taxon>Iridoviridae</taxon>
        <taxon>Betairidovirinae</taxon>
        <taxon>Decapodiridovirus</taxon>
        <taxon>Decapodiridovirus litopenaeus1</taxon>
        <taxon>Decapod iridescent virus 1</taxon>
    </lineage>
</organism>
<dbReference type="InterPro" id="IPR043872">
    <property type="entry name" value="DUF5832"/>
</dbReference>
<evidence type="ECO:0000313" key="2">
    <source>
        <dbReference type="EMBL" id="ATE87159.1"/>
    </source>
</evidence>
<dbReference type="GeneID" id="65099922"/>
<reference evidence="2" key="2">
    <citation type="journal article" date="2017" name="Sci. Rep.">
        <title>Characterization of a new member of Iridoviridae, Shrimp hemocyte iridescent virus (SHIV), found in white leg shrimp (Litopenaeus vannamei).</title>
        <authorList>
            <person name="Qiu L."/>
            <person name="Chen M.M."/>
            <person name="Wan X.Y."/>
            <person name="Li C."/>
            <person name="Zhang Q.L."/>
            <person name="Wang R.Y."/>
            <person name="Cheng D.Y."/>
            <person name="Dong X."/>
            <person name="Yang B."/>
            <person name="Wang X.H."/>
            <person name="Xiang J.H."/>
            <person name="Huang J."/>
        </authorList>
    </citation>
    <scope>NUCLEOTIDE SEQUENCE [LARGE SCALE GENOMIC DNA]</scope>
    <source>
        <strain evidence="2">20141215</strain>
    </source>
</reference>
<keyword evidence="3" id="KW-1185">Reference proteome</keyword>
<protein>
    <submittedName>
        <fullName evidence="2">Rgv late protein</fullName>
    </submittedName>
</protein>
<keyword evidence="1" id="KW-0175">Coiled coil</keyword>
<dbReference type="RefSeq" id="YP_010084902.1">
    <property type="nucleotide sequence ID" value="NC_055165.1"/>
</dbReference>
<dbReference type="Pfam" id="PF19150">
    <property type="entry name" value="DUF5832"/>
    <property type="match status" value="1"/>
</dbReference>
<feature type="coiled-coil region" evidence="1">
    <location>
        <begin position="151"/>
        <end position="190"/>
    </location>
</feature>
<proteinExistence type="predicted"/>
<accession>A0A291B0Y4</accession>
<dbReference type="KEGG" id="vg:65099922"/>
<dbReference type="EMBL" id="MF599468">
    <property type="protein sequence ID" value="ATE87159.1"/>
    <property type="molecule type" value="Genomic_DNA"/>
</dbReference>
<gene>
    <name evidence="2" type="primary">150R</name>
</gene>
<evidence type="ECO:0000256" key="1">
    <source>
        <dbReference type="SAM" id="Coils"/>
    </source>
</evidence>